<feature type="non-terminal residue" evidence="2">
    <location>
        <position position="71"/>
    </location>
</feature>
<comment type="caution">
    <text evidence="2">The sequence shown here is derived from an EMBL/GenBank/DDBJ whole genome shotgun (WGS) entry which is preliminary data.</text>
</comment>
<dbReference type="Proteomes" id="UP001459277">
    <property type="component" value="Unassembled WGS sequence"/>
</dbReference>
<proteinExistence type="predicted"/>
<dbReference type="Pfam" id="PF13456">
    <property type="entry name" value="RVT_3"/>
    <property type="match status" value="1"/>
</dbReference>
<keyword evidence="3" id="KW-1185">Reference proteome</keyword>
<dbReference type="AlphaFoldDB" id="A0AAW2BBW1"/>
<organism evidence="2 3">
    <name type="scientific">Lithocarpus litseifolius</name>
    <dbReference type="NCBI Taxonomy" id="425828"/>
    <lineage>
        <taxon>Eukaryota</taxon>
        <taxon>Viridiplantae</taxon>
        <taxon>Streptophyta</taxon>
        <taxon>Embryophyta</taxon>
        <taxon>Tracheophyta</taxon>
        <taxon>Spermatophyta</taxon>
        <taxon>Magnoliopsida</taxon>
        <taxon>eudicotyledons</taxon>
        <taxon>Gunneridae</taxon>
        <taxon>Pentapetalae</taxon>
        <taxon>rosids</taxon>
        <taxon>fabids</taxon>
        <taxon>Fagales</taxon>
        <taxon>Fagaceae</taxon>
        <taxon>Lithocarpus</taxon>
    </lineage>
</organism>
<evidence type="ECO:0000259" key="1">
    <source>
        <dbReference type="Pfam" id="PF13456"/>
    </source>
</evidence>
<feature type="non-terminal residue" evidence="2">
    <location>
        <position position="1"/>
    </location>
</feature>
<sequence length="71" mass="7596">SDVVEAQAAARAIAFALEIGCSFFVLEGDSESVIKTLSSEEESLALFGHVLTSVKSKTNANCIFFSHVCRL</sequence>
<protein>
    <recommendedName>
        <fullName evidence="1">RNase H type-1 domain-containing protein</fullName>
    </recommendedName>
</protein>
<reference evidence="2 3" key="1">
    <citation type="submission" date="2024-01" db="EMBL/GenBank/DDBJ databases">
        <title>A telomere-to-telomere, gap-free genome of sweet tea (Lithocarpus litseifolius).</title>
        <authorList>
            <person name="Zhou J."/>
        </authorList>
    </citation>
    <scope>NUCLEOTIDE SEQUENCE [LARGE SCALE GENOMIC DNA]</scope>
    <source>
        <strain evidence="2">Zhou-2022a</strain>
        <tissue evidence="2">Leaf</tissue>
    </source>
</reference>
<evidence type="ECO:0000313" key="2">
    <source>
        <dbReference type="EMBL" id="KAK9982978.1"/>
    </source>
</evidence>
<gene>
    <name evidence="2" type="ORF">SO802_032503</name>
</gene>
<evidence type="ECO:0000313" key="3">
    <source>
        <dbReference type="Proteomes" id="UP001459277"/>
    </source>
</evidence>
<accession>A0AAW2BBW1</accession>
<feature type="domain" description="RNase H type-1" evidence="1">
    <location>
        <begin position="2"/>
        <end position="52"/>
    </location>
</feature>
<dbReference type="InterPro" id="IPR002156">
    <property type="entry name" value="RNaseH_domain"/>
</dbReference>
<name>A0AAW2BBW1_9ROSI</name>
<dbReference type="GO" id="GO:0003676">
    <property type="term" value="F:nucleic acid binding"/>
    <property type="evidence" value="ECO:0007669"/>
    <property type="project" value="InterPro"/>
</dbReference>
<dbReference type="GO" id="GO:0004523">
    <property type="term" value="F:RNA-DNA hybrid ribonuclease activity"/>
    <property type="evidence" value="ECO:0007669"/>
    <property type="project" value="InterPro"/>
</dbReference>
<dbReference type="EMBL" id="JAZDWU010000012">
    <property type="protein sequence ID" value="KAK9982978.1"/>
    <property type="molecule type" value="Genomic_DNA"/>
</dbReference>